<name>A0ABS2QYZ3_9BACI</name>
<comment type="caution">
    <text evidence="1">The sequence shown here is derived from an EMBL/GenBank/DDBJ whole genome shotgun (WGS) entry which is preliminary data.</text>
</comment>
<protein>
    <submittedName>
        <fullName evidence="1">Uncharacterized protein</fullName>
    </submittedName>
</protein>
<dbReference type="Proteomes" id="UP000809829">
    <property type="component" value="Unassembled WGS sequence"/>
</dbReference>
<sequence>MSEREQLLRVRELANEIIRLRLQDSAEFSELELKNNVELLARSVIDLVNIQLLEDADSSTSLKATVCKMKMAYNQMEKVKKNEPLYS</sequence>
<dbReference type="RefSeq" id="WP_205188714.1">
    <property type="nucleotide sequence ID" value="NZ_JAFBFC010000008.1"/>
</dbReference>
<organism evidence="1 2">
    <name type="scientific">Priestia iocasae</name>
    <dbReference type="NCBI Taxonomy" id="2291674"/>
    <lineage>
        <taxon>Bacteria</taxon>
        <taxon>Bacillati</taxon>
        <taxon>Bacillota</taxon>
        <taxon>Bacilli</taxon>
        <taxon>Bacillales</taxon>
        <taxon>Bacillaceae</taxon>
        <taxon>Priestia</taxon>
    </lineage>
</organism>
<keyword evidence="2" id="KW-1185">Reference proteome</keyword>
<evidence type="ECO:0000313" key="2">
    <source>
        <dbReference type="Proteomes" id="UP000809829"/>
    </source>
</evidence>
<reference evidence="1 2" key="1">
    <citation type="submission" date="2021-01" db="EMBL/GenBank/DDBJ databases">
        <title>Genomic Encyclopedia of Type Strains, Phase IV (KMG-IV): sequencing the most valuable type-strain genomes for metagenomic binning, comparative biology and taxonomic classification.</title>
        <authorList>
            <person name="Goeker M."/>
        </authorList>
    </citation>
    <scope>NUCLEOTIDE SEQUENCE [LARGE SCALE GENOMIC DNA]</scope>
    <source>
        <strain evidence="1 2">DSM 104297</strain>
    </source>
</reference>
<gene>
    <name evidence="1" type="ORF">JOC83_003573</name>
</gene>
<proteinExistence type="predicted"/>
<dbReference type="EMBL" id="JAFBFC010000008">
    <property type="protein sequence ID" value="MBM7704714.1"/>
    <property type="molecule type" value="Genomic_DNA"/>
</dbReference>
<evidence type="ECO:0000313" key="1">
    <source>
        <dbReference type="EMBL" id="MBM7704714.1"/>
    </source>
</evidence>
<accession>A0ABS2QYZ3</accession>